<dbReference type="PRINTS" id="PR00812">
    <property type="entry name" value="BCTERIALGSPF"/>
</dbReference>
<evidence type="ECO:0000256" key="14">
    <source>
        <dbReference type="RuleBase" id="RU003923"/>
    </source>
</evidence>
<dbReference type="EMBL" id="FWEV01000329">
    <property type="protein sequence ID" value="SLM32968.1"/>
    <property type="molecule type" value="Genomic_DNA"/>
</dbReference>
<comment type="similarity">
    <text evidence="3 14">Belongs to the GSP F family.</text>
</comment>
<protein>
    <recommendedName>
        <fullName evidence="13">General secretion pathway protein F</fullName>
    </recommendedName>
</protein>
<dbReference type="PANTHER" id="PTHR30012:SF0">
    <property type="entry name" value="TYPE II SECRETION SYSTEM PROTEIN F-RELATED"/>
    <property type="match status" value="1"/>
</dbReference>
<evidence type="ECO:0000256" key="5">
    <source>
        <dbReference type="ARBA" id="ARBA00022475"/>
    </source>
</evidence>
<dbReference type="GO" id="GO:0046872">
    <property type="term" value="F:metal ion binding"/>
    <property type="evidence" value="ECO:0007669"/>
    <property type="project" value="UniProtKB-KW"/>
</dbReference>
<organism evidence="17 18">
    <name type="scientific">Desulfamplus magnetovallimortis</name>
    <dbReference type="NCBI Taxonomy" id="1246637"/>
    <lineage>
        <taxon>Bacteria</taxon>
        <taxon>Pseudomonadati</taxon>
        <taxon>Thermodesulfobacteriota</taxon>
        <taxon>Desulfobacteria</taxon>
        <taxon>Desulfobacterales</taxon>
        <taxon>Desulfobacteraceae</taxon>
        <taxon>Desulfamplus</taxon>
    </lineage>
</organism>
<dbReference type="PROSITE" id="PS00874">
    <property type="entry name" value="T2SP_F"/>
    <property type="match status" value="1"/>
</dbReference>
<feature type="transmembrane region" description="Helical" evidence="15">
    <location>
        <begin position="227"/>
        <end position="246"/>
    </location>
</feature>
<feature type="transmembrane region" description="Helical" evidence="15">
    <location>
        <begin position="381"/>
        <end position="402"/>
    </location>
</feature>
<keyword evidence="8" id="KW-0479">Metal-binding</keyword>
<comment type="subcellular location">
    <subcellularLocation>
        <location evidence="2">Cell inner membrane</location>
        <topology evidence="2">Multi-pass membrane protein</topology>
    </subcellularLocation>
    <subcellularLocation>
        <location evidence="14">Cell membrane</location>
        <topology evidence="14">Multi-pass membrane protein</topology>
    </subcellularLocation>
</comment>
<feature type="transmembrane region" description="Helical" evidence="15">
    <location>
        <begin position="175"/>
        <end position="197"/>
    </location>
</feature>
<keyword evidence="11 15" id="KW-1133">Transmembrane helix</keyword>
<dbReference type="InterPro" id="IPR011850">
    <property type="entry name" value="T2SS_GspF"/>
</dbReference>
<evidence type="ECO:0000256" key="6">
    <source>
        <dbReference type="ARBA" id="ARBA00022519"/>
    </source>
</evidence>
<dbReference type="InterPro" id="IPR001992">
    <property type="entry name" value="T2SS_GspF/T4SS_PilC_CS"/>
</dbReference>
<evidence type="ECO:0000256" key="9">
    <source>
        <dbReference type="ARBA" id="ARBA00022837"/>
    </source>
</evidence>
<keyword evidence="4 14" id="KW-0813">Transport</keyword>
<evidence type="ECO:0000256" key="12">
    <source>
        <dbReference type="ARBA" id="ARBA00023136"/>
    </source>
</evidence>
<dbReference type="Gene3D" id="1.20.81.30">
    <property type="entry name" value="Type II secretion system (T2SS), domain F"/>
    <property type="match status" value="2"/>
</dbReference>
<dbReference type="Pfam" id="PF00482">
    <property type="entry name" value="T2SSF"/>
    <property type="match status" value="2"/>
</dbReference>
<gene>
    <name evidence="17" type="primary">gspF</name>
    <name evidence="17" type="ORF">MTBBW1_830040</name>
</gene>
<dbReference type="AlphaFoldDB" id="A0A1W1HKU3"/>
<name>A0A1W1HKU3_9BACT</name>
<keyword evidence="9" id="KW-0106">Calcium</keyword>
<reference evidence="17 18" key="1">
    <citation type="submission" date="2017-03" db="EMBL/GenBank/DDBJ databases">
        <authorList>
            <person name="Afonso C.L."/>
            <person name="Miller P.J."/>
            <person name="Scott M.A."/>
            <person name="Spackman E."/>
            <person name="Goraichik I."/>
            <person name="Dimitrov K.M."/>
            <person name="Suarez D.L."/>
            <person name="Swayne D.E."/>
        </authorList>
    </citation>
    <scope>NUCLEOTIDE SEQUENCE [LARGE SCALE GENOMIC DNA]</scope>
    <source>
        <strain evidence="17">PRJEB14757</strain>
    </source>
</reference>
<dbReference type="STRING" id="1246637.MTBBW1_830040"/>
<comment type="function">
    <text evidence="1">Component of the type II secretion system inner membrane complex required for the energy-dependent secretion of extracellular factors such as proteases and toxins from the periplasm.</text>
</comment>
<evidence type="ECO:0000256" key="13">
    <source>
        <dbReference type="ARBA" id="ARBA00030750"/>
    </source>
</evidence>
<keyword evidence="12 15" id="KW-0472">Membrane</keyword>
<evidence type="ECO:0000256" key="11">
    <source>
        <dbReference type="ARBA" id="ARBA00022989"/>
    </source>
</evidence>
<evidence type="ECO:0000259" key="16">
    <source>
        <dbReference type="Pfam" id="PF00482"/>
    </source>
</evidence>
<sequence length="409" mass="44663">MTVFEYSAFNESGKKTSGIIDAESVFSARSRLRQKQIFPVSIKEIGTEASRQKKSDKAKAFIPFFRISPSEIAVTTRQLATLLSAGFPLVTALASLIPQTDSKALKRVLSKVKAYIEEGKSLSFAFAQYPSVFSKVYVNMITAGESSGTLDLVLERLADITEKQEDTRKKIRASLAYPLLMGITGSAVLVFLITYIVPGIVDIFTEMNQALPTPTILLISLSRFFQSFWWIAIVMPAAIFFTIHLVRKTETGLYTTDRWILGIPLAGDFIKKGGASRFARILGALLGNGVPMLTALEIARNTTGNSVIQKKIALAAEIVKEGGELGDTLEGSSEFPALAVQMIKIGEKSGELEKMLEKTAELFEKETQSTLTAITSLLEPAIILIMGAVVGFIVLSICLPIFEMNQLAR</sequence>
<keyword evidence="7 14" id="KW-0812">Transmembrane</keyword>
<dbReference type="GO" id="GO:0005886">
    <property type="term" value="C:plasma membrane"/>
    <property type="evidence" value="ECO:0007669"/>
    <property type="project" value="UniProtKB-SubCell"/>
</dbReference>
<keyword evidence="5" id="KW-1003">Cell membrane</keyword>
<dbReference type="RefSeq" id="WP_080802961.1">
    <property type="nucleotide sequence ID" value="NZ_LT828544.1"/>
</dbReference>
<dbReference type="OrthoDB" id="9805682at2"/>
<dbReference type="NCBIfam" id="TIGR02120">
    <property type="entry name" value="GspF"/>
    <property type="match status" value="1"/>
</dbReference>
<keyword evidence="6" id="KW-0997">Cell inner membrane</keyword>
<dbReference type="InterPro" id="IPR018076">
    <property type="entry name" value="T2SS_GspF_dom"/>
</dbReference>
<dbReference type="InterPro" id="IPR003004">
    <property type="entry name" value="GspF/PilC"/>
</dbReference>
<dbReference type="PANTHER" id="PTHR30012">
    <property type="entry name" value="GENERAL SECRETION PATHWAY PROTEIN"/>
    <property type="match status" value="1"/>
</dbReference>
<proteinExistence type="inferred from homology"/>
<evidence type="ECO:0000256" key="7">
    <source>
        <dbReference type="ARBA" id="ARBA00022692"/>
    </source>
</evidence>
<evidence type="ECO:0000313" key="17">
    <source>
        <dbReference type="EMBL" id="SLM32968.1"/>
    </source>
</evidence>
<evidence type="ECO:0000256" key="8">
    <source>
        <dbReference type="ARBA" id="ARBA00022723"/>
    </source>
</evidence>
<feature type="domain" description="Type II secretion system protein GspF" evidence="16">
    <location>
        <begin position="278"/>
        <end position="400"/>
    </location>
</feature>
<evidence type="ECO:0000256" key="10">
    <source>
        <dbReference type="ARBA" id="ARBA00022927"/>
    </source>
</evidence>
<accession>A0A1W1HKU3</accession>
<dbReference type="FunFam" id="1.20.81.30:FF:000001">
    <property type="entry name" value="Type II secretion system protein F"/>
    <property type="match status" value="2"/>
</dbReference>
<evidence type="ECO:0000256" key="3">
    <source>
        <dbReference type="ARBA" id="ARBA00005745"/>
    </source>
</evidence>
<evidence type="ECO:0000256" key="15">
    <source>
        <dbReference type="SAM" id="Phobius"/>
    </source>
</evidence>
<keyword evidence="18" id="KW-1185">Reference proteome</keyword>
<dbReference type="GO" id="GO:0015627">
    <property type="term" value="C:type II protein secretion system complex"/>
    <property type="evidence" value="ECO:0007669"/>
    <property type="project" value="InterPro"/>
</dbReference>
<dbReference type="Proteomes" id="UP000191931">
    <property type="component" value="Unassembled WGS sequence"/>
</dbReference>
<evidence type="ECO:0000256" key="2">
    <source>
        <dbReference type="ARBA" id="ARBA00004429"/>
    </source>
</evidence>
<feature type="domain" description="Type II secretion system protein GspF" evidence="16">
    <location>
        <begin position="76"/>
        <end position="198"/>
    </location>
</feature>
<evidence type="ECO:0000256" key="4">
    <source>
        <dbReference type="ARBA" id="ARBA00022448"/>
    </source>
</evidence>
<dbReference type="InterPro" id="IPR042094">
    <property type="entry name" value="T2SS_GspF_sf"/>
</dbReference>
<evidence type="ECO:0000256" key="1">
    <source>
        <dbReference type="ARBA" id="ARBA00002684"/>
    </source>
</evidence>
<evidence type="ECO:0000313" key="18">
    <source>
        <dbReference type="Proteomes" id="UP000191931"/>
    </source>
</evidence>
<keyword evidence="10" id="KW-0653">Protein transport</keyword>
<dbReference type="GO" id="GO:0015628">
    <property type="term" value="P:protein secretion by the type II secretion system"/>
    <property type="evidence" value="ECO:0007669"/>
    <property type="project" value="InterPro"/>
</dbReference>